<accession>A0A9N9P3Q9</accession>
<dbReference type="AlphaFoldDB" id="A0A9N9P3Q9"/>
<evidence type="ECO:0000313" key="1">
    <source>
        <dbReference type="EMBL" id="CAG8785286.1"/>
    </source>
</evidence>
<dbReference type="EMBL" id="CAJVPZ010056091">
    <property type="protein sequence ID" value="CAG8785286.1"/>
    <property type="molecule type" value="Genomic_DNA"/>
</dbReference>
<name>A0A9N9P3Q9_9GLOM</name>
<feature type="non-terminal residue" evidence="1">
    <location>
        <position position="1"/>
    </location>
</feature>
<organism evidence="1 2">
    <name type="scientific">Racocetra fulgida</name>
    <dbReference type="NCBI Taxonomy" id="60492"/>
    <lineage>
        <taxon>Eukaryota</taxon>
        <taxon>Fungi</taxon>
        <taxon>Fungi incertae sedis</taxon>
        <taxon>Mucoromycota</taxon>
        <taxon>Glomeromycotina</taxon>
        <taxon>Glomeromycetes</taxon>
        <taxon>Diversisporales</taxon>
        <taxon>Gigasporaceae</taxon>
        <taxon>Racocetra</taxon>
    </lineage>
</organism>
<gene>
    <name evidence="1" type="ORF">RFULGI_LOCUS16190</name>
</gene>
<comment type="caution">
    <text evidence="1">The sequence shown here is derived from an EMBL/GenBank/DDBJ whole genome shotgun (WGS) entry which is preliminary data.</text>
</comment>
<sequence length="49" mass="5454">LTLCIILAACSHATPVPDQKEDKKEIKIGKITAKENEKKEEITLTINFS</sequence>
<dbReference type="Proteomes" id="UP000789396">
    <property type="component" value="Unassembled WGS sequence"/>
</dbReference>
<protein>
    <submittedName>
        <fullName evidence="1">6449_t:CDS:1</fullName>
    </submittedName>
</protein>
<keyword evidence="2" id="KW-1185">Reference proteome</keyword>
<proteinExistence type="predicted"/>
<feature type="non-terminal residue" evidence="1">
    <location>
        <position position="49"/>
    </location>
</feature>
<evidence type="ECO:0000313" key="2">
    <source>
        <dbReference type="Proteomes" id="UP000789396"/>
    </source>
</evidence>
<reference evidence="1" key="1">
    <citation type="submission" date="2021-06" db="EMBL/GenBank/DDBJ databases">
        <authorList>
            <person name="Kallberg Y."/>
            <person name="Tangrot J."/>
            <person name="Rosling A."/>
        </authorList>
    </citation>
    <scope>NUCLEOTIDE SEQUENCE</scope>
    <source>
        <strain evidence="1">IN212</strain>
    </source>
</reference>